<proteinExistence type="predicted"/>
<name>A0A1G2EW21_9BACT</name>
<dbReference type="EMBL" id="MHMQ01000029">
    <property type="protein sequence ID" value="OGZ30005.1"/>
    <property type="molecule type" value="Genomic_DNA"/>
</dbReference>
<dbReference type="AlphaFoldDB" id="A0A1G2EW21"/>
<sequence>MVHEISFKKRRRLFKSRRQVLSSTGDLLLKHFAELQRMGDAIKDFLGAAAPNNHDRTVSQQPAKNALVRLHGFHFLKIHFHRASGDQPDFDDDPFVGDGEFAGEEIQQRTDSQRKNGPPGNEDDPMVLGFVDKGFVFDQIVLHVLAHGKPPQKNSLRG</sequence>
<organism evidence="2 3">
    <name type="scientific">Candidatus Niyogibacteria bacterium RIFCSPLOWO2_01_FULL_45_48</name>
    <dbReference type="NCBI Taxonomy" id="1801724"/>
    <lineage>
        <taxon>Bacteria</taxon>
        <taxon>Candidatus Niyogiibacteriota</taxon>
    </lineage>
</organism>
<dbReference type="Proteomes" id="UP000177486">
    <property type="component" value="Unassembled WGS sequence"/>
</dbReference>
<feature type="region of interest" description="Disordered" evidence="1">
    <location>
        <begin position="86"/>
        <end position="126"/>
    </location>
</feature>
<evidence type="ECO:0000256" key="1">
    <source>
        <dbReference type="SAM" id="MobiDB-lite"/>
    </source>
</evidence>
<comment type="caution">
    <text evidence="2">The sequence shown here is derived from an EMBL/GenBank/DDBJ whole genome shotgun (WGS) entry which is preliminary data.</text>
</comment>
<reference evidence="2 3" key="1">
    <citation type="journal article" date="2016" name="Nat. Commun.">
        <title>Thousands of microbial genomes shed light on interconnected biogeochemical processes in an aquifer system.</title>
        <authorList>
            <person name="Anantharaman K."/>
            <person name="Brown C.T."/>
            <person name="Hug L.A."/>
            <person name="Sharon I."/>
            <person name="Castelle C.J."/>
            <person name="Probst A.J."/>
            <person name="Thomas B.C."/>
            <person name="Singh A."/>
            <person name="Wilkins M.J."/>
            <person name="Karaoz U."/>
            <person name="Brodie E.L."/>
            <person name="Williams K.H."/>
            <person name="Hubbard S.S."/>
            <person name="Banfield J.F."/>
        </authorList>
    </citation>
    <scope>NUCLEOTIDE SEQUENCE [LARGE SCALE GENOMIC DNA]</scope>
</reference>
<protein>
    <submittedName>
        <fullName evidence="2">Uncharacterized protein</fullName>
    </submittedName>
</protein>
<accession>A0A1G2EW21</accession>
<evidence type="ECO:0000313" key="3">
    <source>
        <dbReference type="Proteomes" id="UP000177486"/>
    </source>
</evidence>
<gene>
    <name evidence="2" type="ORF">A2931_00015</name>
</gene>
<evidence type="ECO:0000313" key="2">
    <source>
        <dbReference type="EMBL" id="OGZ30005.1"/>
    </source>
</evidence>